<evidence type="ECO:0000259" key="8">
    <source>
        <dbReference type="Pfam" id="PF09335"/>
    </source>
</evidence>
<accession>A0A4Q7LZB0</accession>
<keyword evidence="6 7" id="KW-0472">Membrane</keyword>
<name>A0A4Q7LZB0_9MICO</name>
<evidence type="ECO:0000256" key="6">
    <source>
        <dbReference type="ARBA" id="ARBA00023136"/>
    </source>
</evidence>
<dbReference type="InterPro" id="IPR015414">
    <property type="entry name" value="TMEM64"/>
</dbReference>
<keyword evidence="5 7" id="KW-1133">Transmembrane helix</keyword>
<dbReference type="OrthoDB" id="5242213at2"/>
<dbReference type="InterPro" id="IPR032816">
    <property type="entry name" value="VTT_dom"/>
</dbReference>
<keyword evidence="10" id="KW-1185">Reference proteome</keyword>
<feature type="transmembrane region" description="Helical" evidence="7">
    <location>
        <begin position="21"/>
        <end position="42"/>
    </location>
</feature>
<keyword evidence="3 7" id="KW-1003">Cell membrane</keyword>
<dbReference type="EMBL" id="SGWW01000001">
    <property type="protein sequence ID" value="RZS59259.1"/>
    <property type="molecule type" value="Genomic_DNA"/>
</dbReference>
<feature type="transmembrane region" description="Helical" evidence="7">
    <location>
        <begin position="89"/>
        <end position="113"/>
    </location>
</feature>
<evidence type="ECO:0000256" key="4">
    <source>
        <dbReference type="ARBA" id="ARBA00022692"/>
    </source>
</evidence>
<dbReference type="AlphaFoldDB" id="A0A4Q7LZB0"/>
<keyword evidence="4 7" id="KW-0812">Transmembrane</keyword>
<comment type="subcellular location">
    <subcellularLocation>
        <location evidence="1 7">Cell membrane</location>
        <topology evidence="1 7">Multi-pass membrane protein</topology>
    </subcellularLocation>
</comment>
<organism evidence="9 10">
    <name type="scientific">Microcella putealis</name>
    <dbReference type="NCBI Taxonomy" id="337005"/>
    <lineage>
        <taxon>Bacteria</taxon>
        <taxon>Bacillati</taxon>
        <taxon>Actinomycetota</taxon>
        <taxon>Actinomycetes</taxon>
        <taxon>Micrococcales</taxon>
        <taxon>Microbacteriaceae</taxon>
        <taxon>Microcella</taxon>
    </lineage>
</organism>
<feature type="transmembrane region" description="Helical" evidence="7">
    <location>
        <begin position="173"/>
        <end position="196"/>
    </location>
</feature>
<evidence type="ECO:0000256" key="2">
    <source>
        <dbReference type="ARBA" id="ARBA00008640"/>
    </source>
</evidence>
<evidence type="ECO:0000256" key="3">
    <source>
        <dbReference type="ARBA" id="ARBA00022475"/>
    </source>
</evidence>
<feature type="domain" description="VTT" evidence="8">
    <location>
        <begin position="78"/>
        <end position="193"/>
    </location>
</feature>
<evidence type="ECO:0000313" key="10">
    <source>
        <dbReference type="Proteomes" id="UP000293519"/>
    </source>
</evidence>
<evidence type="ECO:0000256" key="1">
    <source>
        <dbReference type="ARBA" id="ARBA00004651"/>
    </source>
</evidence>
<feature type="transmembrane region" description="Helical" evidence="7">
    <location>
        <begin position="141"/>
        <end position="161"/>
    </location>
</feature>
<dbReference type="PANTHER" id="PTHR12677:SF59">
    <property type="entry name" value="GOLGI APPARATUS MEMBRANE PROTEIN TVP38-RELATED"/>
    <property type="match status" value="1"/>
</dbReference>
<comment type="similarity">
    <text evidence="2 7">Belongs to the TVP38/TMEM64 family.</text>
</comment>
<dbReference type="Proteomes" id="UP000293519">
    <property type="component" value="Unassembled WGS sequence"/>
</dbReference>
<dbReference type="RefSeq" id="WP_157985483.1">
    <property type="nucleotide sequence ID" value="NZ_SGWW01000001.1"/>
</dbReference>
<comment type="caution">
    <text evidence="9">The sequence shown here is derived from an EMBL/GenBank/DDBJ whole genome shotgun (WGS) entry which is preliminary data.</text>
</comment>
<gene>
    <name evidence="9" type="ORF">EV141_0479</name>
</gene>
<reference evidence="9 10" key="1">
    <citation type="journal article" date="2015" name="Stand. Genomic Sci.">
        <title>Genomic Encyclopedia of Bacterial and Archaeal Type Strains, Phase III: the genomes of soil and plant-associated and newly described type strains.</title>
        <authorList>
            <person name="Whitman W.B."/>
            <person name="Woyke T."/>
            <person name="Klenk H.P."/>
            <person name="Zhou Y."/>
            <person name="Lilburn T.G."/>
            <person name="Beck B.J."/>
            <person name="De Vos P."/>
            <person name="Vandamme P."/>
            <person name="Eisen J.A."/>
            <person name="Garrity G."/>
            <person name="Hugenholtz P."/>
            <person name="Kyrpides N.C."/>
        </authorList>
    </citation>
    <scope>NUCLEOTIDE SEQUENCE [LARGE SCALE GENOMIC DNA]</scope>
    <source>
        <strain evidence="9 10">CV2</strain>
    </source>
</reference>
<evidence type="ECO:0000256" key="7">
    <source>
        <dbReference type="RuleBase" id="RU366058"/>
    </source>
</evidence>
<feature type="transmembrane region" description="Helical" evidence="7">
    <location>
        <begin position="57"/>
        <end position="77"/>
    </location>
</feature>
<sequence>MDENGKGPPEAGRVSLSRRGVAVRAGIFIVFVAVAVVVGLLVDLPEVDEVRATVDDAGVIGALGFALVYGAITLTPAPKAVLSIAAGALFGFWQAIPLVILGAMLGATTAFVLGRALGRDAVEQYVGARIDRVDALLSERGLPAVIAVRLVPIIPFTVINYASGLTGLRRRDYLLGTAIGMLPGIAAYVAIGAYGFELDGRVWIALGALGVLSLAGIVGAWWMKKRGTV</sequence>
<evidence type="ECO:0000256" key="5">
    <source>
        <dbReference type="ARBA" id="ARBA00022989"/>
    </source>
</evidence>
<protein>
    <recommendedName>
        <fullName evidence="7">TVP38/TMEM64 family membrane protein</fullName>
    </recommendedName>
</protein>
<proteinExistence type="inferred from homology"/>
<dbReference type="GO" id="GO:0005886">
    <property type="term" value="C:plasma membrane"/>
    <property type="evidence" value="ECO:0007669"/>
    <property type="project" value="UniProtKB-SubCell"/>
</dbReference>
<feature type="transmembrane region" description="Helical" evidence="7">
    <location>
        <begin position="202"/>
        <end position="223"/>
    </location>
</feature>
<dbReference type="Pfam" id="PF09335">
    <property type="entry name" value="VTT_dom"/>
    <property type="match status" value="1"/>
</dbReference>
<dbReference type="PANTHER" id="PTHR12677">
    <property type="entry name" value="GOLGI APPARATUS MEMBRANE PROTEIN TVP38-RELATED"/>
    <property type="match status" value="1"/>
</dbReference>
<evidence type="ECO:0000313" key="9">
    <source>
        <dbReference type="EMBL" id="RZS59259.1"/>
    </source>
</evidence>